<proteinExistence type="predicted"/>
<dbReference type="RefSeq" id="WP_145581054.1">
    <property type="nucleotide sequence ID" value="NZ_CADEPK010000030.1"/>
</dbReference>
<evidence type="ECO:0000313" key="2">
    <source>
        <dbReference type="EMBL" id="MDQ0226469.1"/>
    </source>
</evidence>
<organism evidence="2 3">
    <name type="scientific">Metabacillus niabensis</name>
    <dbReference type="NCBI Taxonomy" id="324854"/>
    <lineage>
        <taxon>Bacteria</taxon>
        <taxon>Bacillati</taxon>
        <taxon>Bacillota</taxon>
        <taxon>Bacilli</taxon>
        <taxon>Bacillales</taxon>
        <taxon>Bacillaceae</taxon>
        <taxon>Metabacillus</taxon>
    </lineage>
</organism>
<dbReference type="SUPFAM" id="SSF54593">
    <property type="entry name" value="Glyoxalase/Bleomycin resistance protein/Dihydroxybiphenyl dioxygenase"/>
    <property type="match status" value="1"/>
</dbReference>
<keyword evidence="2" id="KW-0456">Lyase</keyword>
<dbReference type="GO" id="GO:0016829">
    <property type="term" value="F:lyase activity"/>
    <property type="evidence" value="ECO:0007669"/>
    <property type="project" value="UniProtKB-KW"/>
</dbReference>
<comment type="caution">
    <text evidence="2">The sequence shown here is derived from an EMBL/GenBank/DDBJ whole genome shotgun (WGS) entry which is preliminary data.</text>
</comment>
<dbReference type="PANTHER" id="PTHR36503">
    <property type="entry name" value="BLR2520 PROTEIN"/>
    <property type="match status" value="1"/>
</dbReference>
<name>A0ABT9Z2J1_9BACI</name>
<evidence type="ECO:0000259" key="1">
    <source>
        <dbReference type="PROSITE" id="PS51819"/>
    </source>
</evidence>
<dbReference type="CDD" id="cd09012">
    <property type="entry name" value="VOC_like"/>
    <property type="match status" value="1"/>
</dbReference>
<dbReference type="InterPro" id="IPR037523">
    <property type="entry name" value="VOC_core"/>
</dbReference>
<dbReference type="Gene3D" id="3.10.180.10">
    <property type="entry name" value="2,3-Dihydroxybiphenyl 1,2-Dioxygenase, domain 1"/>
    <property type="match status" value="1"/>
</dbReference>
<evidence type="ECO:0000313" key="3">
    <source>
        <dbReference type="Proteomes" id="UP001232245"/>
    </source>
</evidence>
<feature type="domain" description="VOC" evidence="1">
    <location>
        <begin position="4"/>
        <end position="128"/>
    </location>
</feature>
<dbReference type="EMBL" id="JAUSTZ010000005">
    <property type="protein sequence ID" value="MDQ0226469.1"/>
    <property type="molecule type" value="Genomic_DNA"/>
</dbReference>
<gene>
    <name evidence="2" type="ORF">J2S02_002814</name>
</gene>
<accession>A0ABT9Z2J1</accession>
<keyword evidence="3" id="KW-1185">Reference proteome</keyword>
<dbReference type="PANTHER" id="PTHR36503:SF2">
    <property type="entry name" value="BLR2408 PROTEIN"/>
    <property type="match status" value="1"/>
</dbReference>
<protein>
    <submittedName>
        <fullName evidence="2">Lactoylglutathione lyase</fullName>
    </submittedName>
</protein>
<sequence>MGVQKIFVNLPVKDLDKSKEFFSKIGFEFNPQFTNELAACMVINDSIYAMLLVEKRFKEFTKKEIADSTKSTEVIIALSVDSKEQVDEIVNKALEAGGTAATDKQDYGFMYQWSFQDIDGHLWELLYMDESAVQ</sequence>
<reference evidence="2 3" key="1">
    <citation type="submission" date="2023-07" db="EMBL/GenBank/DDBJ databases">
        <title>Genomic Encyclopedia of Type Strains, Phase IV (KMG-IV): sequencing the most valuable type-strain genomes for metagenomic binning, comparative biology and taxonomic classification.</title>
        <authorList>
            <person name="Goeker M."/>
        </authorList>
    </citation>
    <scope>NUCLEOTIDE SEQUENCE [LARGE SCALE GENOMIC DNA]</scope>
    <source>
        <strain evidence="2 3">DSM 17723</strain>
    </source>
</reference>
<dbReference type="Proteomes" id="UP001232245">
    <property type="component" value="Unassembled WGS sequence"/>
</dbReference>
<dbReference type="Pfam" id="PF22677">
    <property type="entry name" value="Ble-like_N"/>
    <property type="match status" value="1"/>
</dbReference>
<dbReference type="InterPro" id="IPR053863">
    <property type="entry name" value="Glyoxy/Ble-like_N"/>
</dbReference>
<dbReference type="PROSITE" id="PS51819">
    <property type="entry name" value="VOC"/>
    <property type="match status" value="1"/>
</dbReference>
<dbReference type="InterPro" id="IPR029068">
    <property type="entry name" value="Glyas_Bleomycin-R_OHBP_Dase"/>
</dbReference>